<organism evidence="3 4">
    <name type="scientific">Lacisediminihabitans changchengi</name>
    <dbReference type="NCBI Taxonomy" id="2787634"/>
    <lineage>
        <taxon>Bacteria</taxon>
        <taxon>Bacillati</taxon>
        <taxon>Actinomycetota</taxon>
        <taxon>Actinomycetes</taxon>
        <taxon>Micrococcales</taxon>
        <taxon>Microbacteriaceae</taxon>
        <taxon>Lacisediminihabitans</taxon>
    </lineage>
</organism>
<protein>
    <recommendedName>
        <fullName evidence="1">SURF1-like protein</fullName>
    </recommendedName>
</protein>
<dbReference type="AlphaFoldDB" id="A0A934SKG2"/>
<feature type="region of interest" description="Disordered" evidence="2">
    <location>
        <begin position="248"/>
        <end position="267"/>
    </location>
</feature>
<evidence type="ECO:0000313" key="3">
    <source>
        <dbReference type="EMBL" id="MBK4348337.1"/>
    </source>
</evidence>
<evidence type="ECO:0000256" key="2">
    <source>
        <dbReference type="SAM" id="MobiDB-lite"/>
    </source>
</evidence>
<accession>A0A934SKG2</accession>
<proteinExistence type="inferred from homology"/>
<gene>
    <name evidence="3" type="ORF">IV501_11890</name>
</gene>
<evidence type="ECO:0000313" key="4">
    <source>
        <dbReference type="Proteomes" id="UP000636458"/>
    </source>
</evidence>
<dbReference type="InterPro" id="IPR002994">
    <property type="entry name" value="Surf1/Shy1"/>
</dbReference>
<keyword evidence="1" id="KW-1133">Transmembrane helix</keyword>
<keyword evidence="4" id="KW-1185">Reference proteome</keyword>
<sequence>MWSVARRPRWIAALLFALALAATFALLSQWQLSRSVQNGTVVSRDTETVEQLTAIAKPQTGATDTQDGQLVEASGHWVPGDALIVTDRLNDGDQGVWVIGHFRVDTVEGVTDAGAGLPVAVGWAKTSSEARAALAALNERSGAATVSGRYFAGEAPQDSDFEHGKLTSVSSGAMLNTWKSVDPSGIYGGYLVSAKAPAGLTAIYSPAPTSSVEVNWLNIFYAVEWIVFAGFAIFLWYRLVRDAHEREQEEAEQAQQQAESLEPAEVN</sequence>
<keyword evidence="1" id="KW-0812">Transmembrane</keyword>
<dbReference type="Pfam" id="PF02104">
    <property type="entry name" value="SURF1"/>
    <property type="match status" value="1"/>
</dbReference>
<comment type="subcellular location">
    <subcellularLocation>
        <location evidence="1">Cell membrane</location>
        <topology evidence="1">Multi-pass membrane protein</topology>
    </subcellularLocation>
</comment>
<dbReference type="RefSeq" id="WP_200556553.1">
    <property type="nucleotide sequence ID" value="NZ_JAEPES010000004.1"/>
</dbReference>
<reference evidence="3" key="1">
    <citation type="submission" date="2021-01" db="EMBL/GenBank/DDBJ databases">
        <title>Lacisediminihabitans sp. nov. strain G11-30, isolated from Antarctic Soil.</title>
        <authorList>
            <person name="Li J."/>
        </authorList>
    </citation>
    <scope>NUCLEOTIDE SEQUENCE</scope>
    <source>
        <strain evidence="3">G11-30</strain>
    </source>
</reference>
<name>A0A934SKG2_9MICO</name>
<feature type="transmembrane region" description="Helical" evidence="1">
    <location>
        <begin position="216"/>
        <end position="237"/>
    </location>
</feature>
<keyword evidence="1" id="KW-1003">Cell membrane</keyword>
<comment type="similarity">
    <text evidence="1">Belongs to the SURF1 family.</text>
</comment>
<evidence type="ECO:0000256" key="1">
    <source>
        <dbReference type="RuleBase" id="RU363076"/>
    </source>
</evidence>
<dbReference type="PROSITE" id="PS50895">
    <property type="entry name" value="SURF1"/>
    <property type="match status" value="1"/>
</dbReference>
<comment type="caution">
    <text evidence="1">Lacks conserved residue(s) required for the propagation of feature annotation.</text>
</comment>
<dbReference type="GO" id="GO:0005886">
    <property type="term" value="C:plasma membrane"/>
    <property type="evidence" value="ECO:0007669"/>
    <property type="project" value="UniProtKB-SubCell"/>
</dbReference>
<dbReference type="Proteomes" id="UP000636458">
    <property type="component" value="Unassembled WGS sequence"/>
</dbReference>
<feature type="compositionally biased region" description="Low complexity" evidence="2">
    <location>
        <begin position="253"/>
        <end position="267"/>
    </location>
</feature>
<dbReference type="EMBL" id="JAEPES010000004">
    <property type="protein sequence ID" value="MBK4348337.1"/>
    <property type="molecule type" value="Genomic_DNA"/>
</dbReference>
<comment type="caution">
    <text evidence="3">The sequence shown here is derived from an EMBL/GenBank/DDBJ whole genome shotgun (WGS) entry which is preliminary data.</text>
</comment>
<keyword evidence="1" id="KW-0472">Membrane</keyword>